<protein>
    <submittedName>
        <fullName evidence="1">Uncharacterized protein</fullName>
    </submittedName>
</protein>
<accession>A0A381Q8W9</accession>
<dbReference type="AlphaFoldDB" id="A0A381Q8W9"/>
<dbReference type="EMBL" id="UINC01001259">
    <property type="protein sequence ID" value="SUZ75781.1"/>
    <property type="molecule type" value="Genomic_DNA"/>
</dbReference>
<name>A0A381Q8W9_9ZZZZ</name>
<sequence length="332" mass="36668">MKQLYLLPLSLLLIFSACENADNGVPLDESALLALLDADEAAGMDGFDSGGDMDLDHDVGLEMGGVGRVLSDTLSFGEGYRIRYGRRLLDRDRTVEFEAGEDTAIGLVTHTIIGEFIAKAIDTSNHEQIDSLSFTKEFSSIFTRKVRFVKVDDPSNPDGYRWKIDALTPMIGGSGDKVFITNLSFHALTGGLEVGEQLYSFTADELGDLFIDRESLPTFTAFSGVAAYADITNAGPEYTMDSTGVGEWVFLNYGRNRFQRGRRHLHDTGMFFDETMNDNTHSGAMRIHGPGPEQVRGIFRTFTEAIDLATMFVSDGGYNTSVWSIPYRVERP</sequence>
<dbReference type="PROSITE" id="PS51257">
    <property type="entry name" value="PROKAR_LIPOPROTEIN"/>
    <property type="match status" value="1"/>
</dbReference>
<proteinExistence type="predicted"/>
<reference evidence="1" key="1">
    <citation type="submission" date="2018-05" db="EMBL/GenBank/DDBJ databases">
        <authorList>
            <person name="Lanie J.A."/>
            <person name="Ng W.-L."/>
            <person name="Kazmierczak K.M."/>
            <person name="Andrzejewski T.M."/>
            <person name="Davidsen T.M."/>
            <person name="Wayne K.J."/>
            <person name="Tettelin H."/>
            <person name="Glass J.I."/>
            <person name="Rusch D."/>
            <person name="Podicherti R."/>
            <person name="Tsui H.-C.T."/>
            <person name="Winkler M.E."/>
        </authorList>
    </citation>
    <scope>NUCLEOTIDE SEQUENCE</scope>
</reference>
<evidence type="ECO:0000313" key="1">
    <source>
        <dbReference type="EMBL" id="SUZ75781.1"/>
    </source>
</evidence>
<organism evidence="1">
    <name type="scientific">marine metagenome</name>
    <dbReference type="NCBI Taxonomy" id="408172"/>
    <lineage>
        <taxon>unclassified sequences</taxon>
        <taxon>metagenomes</taxon>
        <taxon>ecological metagenomes</taxon>
    </lineage>
</organism>
<gene>
    <name evidence="1" type="ORF">METZ01_LOCUS28635</name>
</gene>